<evidence type="ECO:0000313" key="3">
    <source>
        <dbReference type="Proteomes" id="UP000030706"/>
    </source>
</evidence>
<dbReference type="RefSeq" id="XP_029755928.1">
    <property type="nucleotide sequence ID" value="XM_029898892.1"/>
</dbReference>
<keyword evidence="3" id="KW-1185">Reference proteome</keyword>
<dbReference type="Proteomes" id="UP000030706">
    <property type="component" value="Unassembled WGS sequence"/>
</dbReference>
<evidence type="ECO:0000256" key="1">
    <source>
        <dbReference type="SAM" id="SignalP"/>
    </source>
</evidence>
<accession>A0A074XYH8</accession>
<gene>
    <name evidence="2" type="ORF">M438DRAFT_141623</name>
</gene>
<protein>
    <recommendedName>
        <fullName evidence="4">Secreted protein</fullName>
    </recommendedName>
</protein>
<dbReference type="GeneID" id="40741198"/>
<feature type="signal peptide" evidence="1">
    <location>
        <begin position="1"/>
        <end position="26"/>
    </location>
</feature>
<dbReference type="EMBL" id="KL585003">
    <property type="protein sequence ID" value="KEQ79741.1"/>
    <property type="molecule type" value="Genomic_DNA"/>
</dbReference>
<name>A0A074XYH8_AURPU</name>
<feature type="chain" id="PRO_5001702790" description="Secreted protein" evidence="1">
    <location>
        <begin position="27"/>
        <end position="135"/>
    </location>
</feature>
<proteinExistence type="predicted"/>
<dbReference type="AlphaFoldDB" id="A0A074XYH8"/>
<reference evidence="2 3" key="1">
    <citation type="journal article" date="2014" name="BMC Genomics">
        <title>Genome sequencing of four Aureobasidium pullulans varieties: biotechnological potential, stress tolerance, and description of new species.</title>
        <authorList>
            <person name="Gostin Ar C."/>
            <person name="Ohm R.A."/>
            <person name="Kogej T."/>
            <person name="Sonjak S."/>
            <person name="Turk M."/>
            <person name="Zajc J."/>
            <person name="Zalar P."/>
            <person name="Grube M."/>
            <person name="Sun H."/>
            <person name="Han J."/>
            <person name="Sharma A."/>
            <person name="Chiniquy J."/>
            <person name="Ngan C.Y."/>
            <person name="Lipzen A."/>
            <person name="Barry K."/>
            <person name="Grigoriev I.V."/>
            <person name="Gunde-Cimerman N."/>
        </authorList>
    </citation>
    <scope>NUCLEOTIDE SEQUENCE [LARGE SCALE GENOMIC DNA]</scope>
    <source>
        <strain evidence="2 3">EXF-150</strain>
    </source>
</reference>
<sequence>MARGRGMSFDCLTLGHLLSLSYVLLSRDKRPTNGHTSTPSPSFGCRSVPVSLSRVWSSHWFFPSFRLRVSCCRTLLRLVSTCTLAVSSPQPTLFHYDSASYLPPVRCFYRRPFLRNDISRGPFHLSSASSAPVVF</sequence>
<organism evidence="2 3">
    <name type="scientific">Aureobasidium pullulans EXF-150</name>
    <dbReference type="NCBI Taxonomy" id="1043002"/>
    <lineage>
        <taxon>Eukaryota</taxon>
        <taxon>Fungi</taxon>
        <taxon>Dikarya</taxon>
        <taxon>Ascomycota</taxon>
        <taxon>Pezizomycotina</taxon>
        <taxon>Dothideomycetes</taxon>
        <taxon>Dothideomycetidae</taxon>
        <taxon>Dothideales</taxon>
        <taxon>Saccotheciaceae</taxon>
        <taxon>Aureobasidium</taxon>
    </lineage>
</organism>
<keyword evidence="1" id="KW-0732">Signal</keyword>
<evidence type="ECO:0008006" key="4">
    <source>
        <dbReference type="Google" id="ProtNLM"/>
    </source>
</evidence>
<dbReference type="HOGENOM" id="CLU_1885378_0_0_1"/>
<evidence type="ECO:0000313" key="2">
    <source>
        <dbReference type="EMBL" id="KEQ79741.1"/>
    </source>
</evidence>